<organism evidence="2 3">
    <name type="scientific">Streptomyces botrytidirepellens</name>
    <dbReference type="NCBI Taxonomy" id="2486417"/>
    <lineage>
        <taxon>Bacteria</taxon>
        <taxon>Bacillati</taxon>
        <taxon>Actinomycetota</taxon>
        <taxon>Actinomycetes</taxon>
        <taxon>Kitasatosporales</taxon>
        <taxon>Streptomycetaceae</taxon>
        <taxon>Streptomyces</taxon>
    </lineage>
</organism>
<protein>
    <submittedName>
        <fullName evidence="2">Nucleoside deaminase</fullName>
    </submittedName>
</protein>
<dbReference type="CDD" id="cd01285">
    <property type="entry name" value="nucleoside_deaminase"/>
    <property type="match status" value="1"/>
</dbReference>
<evidence type="ECO:0000313" key="2">
    <source>
        <dbReference type="EMBL" id="RNG38861.1"/>
    </source>
</evidence>
<dbReference type="EMBL" id="RIBZ01000015">
    <property type="protein sequence ID" value="RNG38861.1"/>
    <property type="molecule type" value="Genomic_DNA"/>
</dbReference>
<dbReference type="PANTHER" id="PTHR11079:SF179">
    <property type="entry name" value="TRNA(ADENINE(34)) DEAMINASE, CHLOROPLASTIC"/>
    <property type="match status" value="1"/>
</dbReference>
<dbReference type="GO" id="GO:0003824">
    <property type="term" value="F:catalytic activity"/>
    <property type="evidence" value="ECO:0007669"/>
    <property type="project" value="InterPro"/>
</dbReference>
<evidence type="ECO:0000259" key="1">
    <source>
        <dbReference type="PROSITE" id="PS51747"/>
    </source>
</evidence>
<sequence length="153" mass="16257">MRHLRRCVELATEALDAGDEPFGSVLVAADGTVLAEDHNRVAGGDHTRHPEFALARWAATRLTPAERAAATVYTSGEHCPMCAAAHGWVGLGRIVYASSSEQLSGWLADLGVPAPPVRTLPIREVVPGAVVEGPYPALAEEVRTLHHRFHGAG</sequence>
<feature type="domain" description="CMP/dCMP-type deaminase" evidence="1">
    <location>
        <begin position="1"/>
        <end position="107"/>
    </location>
</feature>
<dbReference type="PANTHER" id="PTHR11079">
    <property type="entry name" value="CYTOSINE DEAMINASE FAMILY MEMBER"/>
    <property type="match status" value="1"/>
</dbReference>
<dbReference type="Pfam" id="PF00383">
    <property type="entry name" value="dCMP_cyt_deam_1"/>
    <property type="match status" value="1"/>
</dbReference>
<dbReference type="Proteomes" id="UP000275401">
    <property type="component" value="Unassembled WGS sequence"/>
</dbReference>
<dbReference type="InterPro" id="IPR016193">
    <property type="entry name" value="Cytidine_deaminase-like"/>
</dbReference>
<dbReference type="SUPFAM" id="SSF53927">
    <property type="entry name" value="Cytidine deaminase-like"/>
    <property type="match status" value="1"/>
</dbReference>
<evidence type="ECO:0000313" key="3">
    <source>
        <dbReference type="Proteomes" id="UP000275401"/>
    </source>
</evidence>
<comment type="caution">
    <text evidence="2">The sequence shown here is derived from an EMBL/GenBank/DDBJ whole genome shotgun (WGS) entry which is preliminary data.</text>
</comment>
<gene>
    <name evidence="2" type="ORF">EEJ42_00530</name>
</gene>
<dbReference type="InterPro" id="IPR002125">
    <property type="entry name" value="CMP_dCMP_dom"/>
</dbReference>
<name>A0A3M8XD41_9ACTN</name>
<accession>A0A3M8XD41</accession>
<proteinExistence type="predicted"/>
<reference evidence="2 3" key="1">
    <citation type="submission" date="2018-11" db="EMBL/GenBank/DDBJ databases">
        <title>The Potential of Streptomyces as Biocontrol Agents against the Tomato grey mould, Botrytis cinerea (Gray mold) Frontiers in Microbiology.</title>
        <authorList>
            <person name="Li D."/>
        </authorList>
    </citation>
    <scope>NUCLEOTIDE SEQUENCE [LARGE SCALE GENOMIC DNA]</scope>
    <source>
        <strain evidence="2 3">NEAU-LD23</strain>
    </source>
</reference>
<dbReference type="PROSITE" id="PS51747">
    <property type="entry name" value="CYT_DCMP_DEAMINASES_2"/>
    <property type="match status" value="1"/>
</dbReference>
<keyword evidence="3" id="KW-1185">Reference proteome</keyword>
<dbReference type="AlphaFoldDB" id="A0A3M8XD41"/>
<dbReference type="Gene3D" id="3.40.140.10">
    <property type="entry name" value="Cytidine Deaminase, domain 2"/>
    <property type="match status" value="1"/>
</dbReference>
<dbReference type="FunFam" id="3.40.140.10:FF:000051">
    <property type="entry name" value="Nucleoside deaminase"/>
    <property type="match status" value="1"/>
</dbReference>